<organism evidence="6 7">
    <name type="scientific">Vagococcus fessus</name>
    <dbReference type="NCBI Taxonomy" id="120370"/>
    <lineage>
        <taxon>Bacteria</taxon>
        <taxon>Bacillati</taxon>
        <taxon>Bacillota</taxon>
        <taxon>Bacilli</taxon>
        <taxon>Lactobacillales</taxon>
        <taxon>Enterococcaceae</taxon>
        <taxon>Vagococcus</taxon>
    </lineage>
</organism>
<evidence type="ECO:0000256" key="3">
    <source>
        <dbReference type="SAM" id="Phobius"/>
    </source>
</evidence>
<evidence type="ECO:0000259" key="5">
    <source>
        <dbReference type="PROSITE" id="PS50234"/>
    </source>
</evidence>
<feature type="region of interest" description="Disordered" evidence="2">
    <location>
        <begin position="47"/>
        <end position="66"/>
    </location>
</feature>
<dbReference type="PROSITE" id="PS50234">
    <property type="entry name" value="VWFA"/>
    <property type="match status" value="1"/>
</dbReference>
<dbReference type="Gene3D" id="3.10.20.320">
    <property type="entry name" value="Putative peptidoglycan bound protein (lpxtg motif)"/>
    <property type="match status" value="10"/>
</dbReference>
<name>A0A430A7K8_9ENTE</name>
<evidence type="ECO:0000256" key="4">
    <source>
        <dbReference type="SAM" id="SignalP"/>
    </source>
</evidence>
<dbReference type="Pfam" id="PF06458">
    <property type="entry name" value="MucBP"/>
    <property type="match status" value="10"/>
</dbReference>
<sequence length="1276" mass="143048">MKRLKKSMLGILIANLVAPSLALASPTTENRDAYSKETETVKKTETYEEKKVTLKAKKEKDPSKEPEKVDYELLIDGSGSMRDTGSLDKTKEAINHFIDERNPKYERVGVSVFRGPGYDSVKGEVVYDAITKTLSDYSSDFSKVKEAVNTMEAGGLTPLYDGLDYVLPKMNETSRDDARKVLIIFADGHPNIGPERDYFVGISGEEEYRNDASNYPSTTKYAKELSEKIEKMYEAGDYDSPELFELEDEKNKLETDYPIGMKRPLTGYNEKLKGRLYENHKQEFYDLMSLIEGKADGIKQAGYEVFTVYLDNSSKDPNSKVVNDKGEAEGLFRRISTDTAHYLPAENVSLLPEMFEKINDSMTKFVYNINDTIEEGFTLMPETIKENHEGVKVNHSDEKIEWNATAVDYDELTVSYHIYREIDPTEKMGELVVNHVTEDGKVLKEPISSTEKVGTAYSTEKQSFDGYEFVKLSDDSGKPAGEYVEGTTEVTYIYKKIEAEPEEKFGSLVVRHITEDGKELAPITGTTEKVGTEYNTHQQTFAGYEFVKLSDDSGKPAGEYAEGTTEVTYIYKKIEAEPEEKFGSLVVRYITEDGKELAPIAGTTEKVGTEYNTHQQTFAGYEFVKLSDDSGKPVGEYIEGTIEVTYIYKAIEAESEEKFGSLVVRHITEDGKELAPIVGTTQKVGTAYSTEKQSFDGYEFVKLSDNSGKPTGEYVEGTTNVTYVYKAIEAEPEEKFGSLVVRHITEDGKELAPIAGTTEKVGTAYETKEEKFDGYEFVKLSDDSGKPVGEYVEGTTNVTYVYKAIEAEPEEKFGSLVVRHITEDGKELAPIAGTTEKVGTAYETKEEKFDGYEFVKLSDDSGKPVGEYVEGTTNVTYIYKKTEVEPVEKFGSLVVRHITEDGKELAPIAGTTEKVGTAYETKEEKFDGYEFVKLSDDSGKPVGEYIEGTTEVTYIYKAIEAEPEEKFGSLVVRHITEDGKELAPIAGTTEKVGTAYETKEEKFDGYEFVKLSDDSGKQTGEYVEGTTNVTYIYKAIEAEPEEKFGSLVVRHITEDGKELSFIKIENKKIGTPYETTKKTFKDYTFLKIDERSSKIKGEYKEGTTEVIYIYKKIAEKVPSDKIGSLVITHMTKDGKLLKESSSQKNIEGTSYITNSEKIKGYKFVGLSEKSAPRIGNYTSGITEVIFVYEPIKNVKLPHDILKKANKNNTNLKGSTNVTEPLYKKNSSYDNLDKKHTKNSSIKRLPQTSEVRTKNHVFVGIALLMSTLSLIIFRRNK</sequence>
<feature type="transmembrane region" description="Helical" evidence="3">
    <location>
        <begin position="1255"/>
        <end position="1272"/>
    </location>
</feature>
<protein>
    <recommendedName>
        <fullName evidence="5">VWFA domain-containing protein</fullName>
    </recommendedName>
</protein>
<reference evidence="6 7" key="1">
    <citation type="submission" date="2017-05" db="EMBL/GenBank/DDBJ databases">
        <title>Vagococcus spp. assemblies.</title>
        <authorList>
            <person name="Gulvik C.A."/>
        </authorList>
    </citation>
    <scope>NUCLEOTIDE SEQUENCE [LARGE SCALE GENOMIC DNA]</scope>
    <source>
        <strain evidence="6 7">CCUG 41755</strain>
    </source>
</reference>
<feature type="domain" description="VWFA" evidence="5">
    <location>
        <begin position="70"/>
        <end position="265"/>
    </location>
</feature>
<keyword evidence="3" id="KW-0812">Transmembrane</keyword>
<dbReference type="AlphaFoldDB" id="A0A430A7K8"/>
<dbReference type="Proteomes" id="UP000287101">
    <property type="component" value="Unassembled WGS sequence"/>
</dbReference>
<gene>
    <name evidence="6" type="ORF">CBF31_04990</name>
</gene>
<evidence type="ECO:0000313" key="7">
    <source>
        <dbReference type="Proteomes" id="UP000287101"/>
    </source>
</evidence>
<keyword evidence="3" id="KW-0472">Membrane</keyword>
<dbReference type="EMBL" id="NGJY01000002">
    <property type="protein sequence ID" value="RSU03075.1"/>
    <property type="molecule type" value="Genomic_DNA"/>
</dbReference>
<comment type="caution">
    <text evidence="6">The sequence shown here is derived from an EMBL/GenBank/DDBJ whole genome shotgun (WGS) entry which is preliminary data.</text>
</comment>
<feature type="chain" id="PRO_5019158910" description="VWFA domain-containing protein" evidence="4">
    <location>
        <begin position="25"/>
        <end position="1276"/>
    </location>
</feature>
<dbReference type="InterPro" id="IPR009459">
    <property type="entry name" value="MucBP_dom"/>
</dbReference>
<dbReference type="RefSeq" id="WP_126831288.1">
    <property type="nucleotide sequence ID" value="NZ_NGJY01000002.1"/>
</dbReference>
<dbReference type="Gene3D" id="3.40.50.410">
    <property type="entry name" value="von Willebrand factor, type A domain"/>
    <property type="match status" value="1"/>
</dbReference>
<keyword evidence="4" id="KW-0732">Signal</keyword>
<dbReference type="InterPro" id="IPR036465">
    <property type="entry name" value="vWFA_dom_sf"/>
</dbReference>
<keyword evidence="1" id="KW-0677">Repeat</keyword>
<dbReference type="SUPFAM" id="SSF53300">
    <property type="entry name" value="vWA-like"/>
    <property type="match status" value="1"/>
</dbReference>
<dbReference type="SMART" id="SM00327">
    <property type="entry name" value="VWA"/>
    <property type="match status" value="1"/>
</dbReference>
<proteinExistence type="predicted"/>
<dbReference type="Pfam" id="PF00092">
    <property type="entry name" value="VWA"/>
    <property type="match status" value="1"/>
</dbReference>
<feature type="signal peptide" evidence="4">
    <location>
        <begin position="1"/>
        <end position="24"/>
    </location>
</feature>
<dbReference type="InterPro" id="IPR002035">
    <property type="entry name" value="VWF_A"/>
</dbReference>
<keyword evidence="3" id="KW-1133">Transmembrane helix</keyword>
<evidence type="ECO:0000256" key="2">
    <source>
        <dbReference type="SAM" id="MobiDB-lite"/>
    </source>
</evidence>
<evidence type="ECO:0000313" key="6">
    <source>
        <dbReference type="EMBL" id="RSU03075.1"/>
    </source>
</evidence>
<dbReference type="CDD" id="cd00198">
    <property type="entry name" value="vWFA"/>
    <property type="match status" value="1"/>
</dbReference>
<dbReference type="OrthoDB" id="2193618at2"/>
<keyword evidence="7" id="KW-1185">Reference proteome</keyword>
<accession>A0A430A7K8</accession>
<evidence type="ECO:0000256" key="1">
    <source>
        <dbReference type="ARBA" id="ARBA00022737"/>
    </source>
</evidence>